<evidence type="ECO:0000313" key="3">
    <source>
        <dbReference type="EMBL" id="XAY05938.1"/>
    </source>
</evidence>
<dbReference type="KEGG" id="parq:DSM112329_02857"/>
<evidence type="ECO:0000259" key="2">
    <source>
        <dbReference type="Pfam" id="PF05076"/>
    </source>
</evidence>
<dbReference type="SUPFAM" id="SSF103359">
    <property type="entry name" value="Suppressor of Fused, N-terminal domain"/>
    <property type="match status" value="1"/>
</dbReference>
<dbReference type="EMBL" id="CP114014">
    <property type="protein sequence ID" value="XAY05996.1"/>
    <property type="molecule type" value="Genomic_DNA"/>
</dbReference>
<dbReference type="RefSeq" id="WP_354697168.1">
    <property type="nucleotide sequence ID" value="NZ_CP114014.1"/>
</dbReference>
<protein>
    <recommendedName>
        <fullName evidence="2">Suppressor of fused-like domain-containing protein</fullName>
    </recommendedName>
</protein>
<dbReference type="AlphaFoldDB" id="A0AAU7AWD0"/>
<dbReference type="InterPro" id="IPR020941">
    <property type="entry name" value="SUFU-like_domain"/>
</dbReference>
<name>A0AAU7AWD0_9ACTN</name>
<evidence type="ECO:0000313" key="4">
    <source>
        <dbReference type="EMBL" id="XAY05996.1"/>
    </source>
</evidence>
<dbReference type="Pfam" id="PF05076">
    <property type="entry name" value="SUFU"/>
    <property type="match status" value="1"/>
</dbReference>
<evidence type="ECO:0000256" key="1">
    <source>
        <dbReference type="SAM" id="MobiDB-lite"/>
    </source>
</evidence>
<dbReference type="InterPro" id="IPR007768">
    <property type="entry name" value="Suppressor_of_fused"/>
</dbReference>
<dbReference type="EMBL" id="CP114014">
    <property type="protein sequence ID" value="XAY05938.1"/>
    <property type="molecule type" value="Genomic_DNA"/>
</dbReference>
<feature type="domain" description="Suppressor of fused-like" evidence="2">
    <location>
        <begin position="53"/>
        <end position="205"/>
    </location>
</feature>
<gene>
    <name evidence="3" type="ORF">DSM112329_02799</name>
    <name evidence="4" type="ORF">DSM112329_02857</name>
</gene>
<reference evidence="3" key="1">
    <citation type="submission" date="2022-12" db="EMBL/GenBank/DDBJ databases">
        <title>Paraconexibacter alkalitolerans sp. nov. and Baekduia alba sp. nov., isolated from soil and emended description of the genera Paraconexibacter (Chun et al., 2020) and Baekduia (An et al., 2020).</title>
        <authorList>
            <person name="Vieira S."/>
            <person name="Huber K.J."/>
            <person name="Geppert A."/>
            <person name="Wolf J."/>
            <person name="Neumann-Schaal M."/>
            <person name="Muesken M."/>
            <person name="Overmann J."/>
        </authorList>
    </citation>
    <scope>NUCLEOTIDE SEQUENCE</scope>
    <source>
        <strain evidence="3">AEG42_29</strain>
    </source>
</reference>
<sequence length="207" mass="21891">MGLFGRKKSPPASDVDDSSPGWESIQTAFAVAFPDVEDLHFAPGAPVSLGGALDGISAYPTAAGWHFVTFGLTELHTKQSEDTKLSGWGYELTLLTPPSDEPPAWALRLLHGLAKATWSSGHPHDIGDRIALGGPLDGDESKLTAIAVMSEPAATPGQFPLGHYAFHRLVGITDGELQDMKDSSTETVLQRLSATNPLHVTDPGRAS</sequence>
<dbReference type="PANTHER" id="PTHR10928">
    <property type="entry name" value="SUPPRESSOR OF FUSED"/>
    <property type="match status" value="1"/>
</dbReference>
<proteinExistence type="predicted"/>
<organism evidence="3">
    <name type="scientific">Paraconexibacter sp. AEG42_29</name>
    <dbReference type="NCBI Taxonomy" id="2997339"/>
    <lineage>
        <taxon>Bacteria</taxon>
        <taxon>Bacillati</taxon>
        <taxon>Actinomycetota</taxon>
        <taxon>Thermoleophilia</taxon>
        <taxon>Solirubrobacterales</taxon>
        <taxon>Paraconexibacteraceae</taxon>
        <taxon>Paraconexibacter</taxon>
    </lineage>
</organism>
<feature type="region of interest" description="Disordered" evidence="1">
    <location>
        <begin position="1"/>
        <end position="21"/>
    </location>
</feature>
<dbReference type="GO" id="GO:0005737">
    <property type="term" value="C:cytoplasm"/>
    <property type="evidence" value="ECO:0007669"/>
    <property type="project" value="TreeGrafter"/>
</dbReference>
<accession>A0AAU7AWD0</accession>
<dbReference type="InterPro" id="IPR037181">
    <property type="entry name" value="SUFU_N"/>
</dbReference>
<dbReference type="KEGG" id="parq:DSM112329_02799"/>
<dbReference type="PANTHER" id="PTHR10928:SF2">
    <property type="entry name" value="SUPPRESSOR OF FUSED HOMOLOG"/>
    <property type="match status" value="1"/>
</dbReference>